<proteinExistence type="predicted"/>
<organism evidence="2 3">
    <name type="scientific">Pilimelia anulata</name>
    <dbReference type="NCBI Taxonomy" id="53371"/>
    <lineage>
        <taxon>Bacteria</taxon>
        <taxon>Bacillati</taxon>
        <taxon>Actinomycetota</taxon>
        <taxon>Actinomycetes</taxon>
        <taxon>Micromonosporales</taxon>
        <taxon>Micromonosporaceae</taxon>
        <taxon>Pilimelia</taxon>
    </lineage>
</organism>
<dbReference type="Pfam" id="PF21806">
    <property type="entry name" value="DUF6879"/>
    <property type="match status" value="1"/>
</dbReference>
<name>A0A8J3BCN9_9ACTN</name>
<comment type="caution">
    <text evidence="2">The sequence shown here is derived from an EMBL/GenBank/DDBJ whole genome shotgun (WGS) entry which is preliminary data.</text>
</comment>
<evidence type="ECO:0000313" key="2">
    <source>
        <dbReference type="EMBL" id="GGJ98312.1"/>
    </source>
</evidence>
<protein>
    <recommendedName>
        <fullName evidence="1">DUF6879 domain-containing protein</fullName>
    </recommendedName>
</protein>
<reference evidence="2" key="2">
    <citation type="submission" date="2020-09" db="EMBL/GenBank/DDBJ databases">
        <authorList>
            <person name="Sun Q."/>
            <person name="Ohkuma M."/>
        </authorList>
    </citation>
    <scope>NUCLEOTIDE SEQUENCE</scope>
    <source>
        <strain evidence="2">JCM 3090</strain>
    </source>
</reference>
<feature type="domain" description="DUF6879" evidence="1">
    <location>
        <begin position="7"/>
        <end position="60"/>
    </location>
</feature>
<dbReference type="Proteomes" id="UP000649739">
    <property type="component" value="Unassembled WGS sequence"/>
</dbReference>
<gene>
    <name evidence="2" type="ORF">GCM10010123_30370</name>
</gene>
<dbReference type="InterPro" id="IPR049244">
    <property type="entry name" value="DUF6879"/>
</dbReference>
<evidence type="ECO:0000259" key="1">
    <source>
        <dbReference type="Pfam" id="PF21806"/>
    </source>
</evidence>
<keyword evidence="3" id="KW-1185">Reference proteome</keyword>
<dbReference type="EMBL" id="BMQB01000006">
    <property type="protein sequence ID" value="GGJ98312.1"/>
    <property type="molecule type" value="Genomic_DNA"/>
</dbReference>
<accession>A0A8J3BCN9</accession>
<sequence length="62" mass="7296">MFEVDRAEFVRRYSSVRRSWAHMELRDFYGVPGDAEPFARWRRGELTDLSYHDGWASLVSAG</sequence>
<evidence type="ECO:0000313" key="3">
    <source>
        <dbReference type="Proteomes" id="UP000649739"/>
    </source>
</evidence>
<dbReference type="AlphaFoldDB" id="A0A8J3BCN9"/>
<reference evidence="2" key="1">
    <citation type="journal article" date="2014" name="Int. J. Syst. Evol. Microbiol.">
        <title>Complete genome sequence of Corynebacterium casei LMG S-19264T (=DSM 44701T), isolated from a smear-ripened cheese.</title>
        <authorList>
            <consortium name="US DOE Joint Genome Institute (JGI-PGF)"/>
            <person name="Walter F."/>
            <person name="Albersmeier A."/>
            <person name="Kalinowski J."/>
            <person name="Ruckert C."/>
        </authorList>
    </citation>
    <scope>NUCLEOTIDE SEQUENCE</scope>
    <source>
        <strain evidence="2">JCM 3090</strain>
    </source>
</reference>